<comment type="caution">
    <text evidence="1">The sequence shown here is derived from an EMBL/GenBank/DDBJ whole genome shotgun (WGS) entry which is preliminary data.</text>
</comment>
<organism evidence="1 2">
    <name type="scientific">Oryza meyeriana var. granulata</name>
    <dbReference type="NCBI Taxonomy" id="110450"/>
    <lineage>
        <taxon>Eukaryota</taxon>
        <taxon>Viridiplantae</taxon>
        <taxon>Streptophyta</taxon>
        <taxon>Embryophyta</taxon>
        <taxon>Tracheophyta</taxon>
        <taxon>Spermatophyta</taxon>
        <taxon>Magnoliopsida</taxon>
        <taxon>Liliopsida</taxon>
        <taxon>Poales</taxon>
        <taxon>Poaceae</taxon>
        <taxon>BOP clade</taxon>
        <taxon>Oryzoideae</taxon>
        <taxon>Oryzeae</taxon>
        <taxon>Oryzinae</taxon>
        <taxon>Oryza</taxon>
        <taxon>Oryza meyeriana</taxon>
    </lineage>
</organism>
<reference evidence="1 2" key="1">
    <citation type="submission" date="2019-11" db="EMBL/GenBank/DDBJ databases">
        <title>Whole genome sequence of Oryza granulata.</title>
        <authorList>
            <person name="Li W."/>
        </authorList>
    </citation>
    <scope>NUCLEOTIDE SEQUENCE [LARGE SCALE GENOMIC DNA]</scope>
    <source>
        <strain evidence="2">cv. Menghai</strain>
        <tissue evidence="1">Leaf</tissue>
    </source>
</reference>
<accession>A0A6G1ECL1</accession>
<gene>
    <name evidence="1" type="ORF">E2562_034654</name>
</gene>
<dbReference type="AlphaFoldDB" id="A0A6G1ECL1"/>
<proteinExistence type="predicted"/>
<evidence type="ECO:0000313" key="1">
    <source>
        <dbReference type="EMBL" id="KAF0922411.1"/>
    </source>
</evidence>
<sequence>MAAVLLQDQQLQRPGRLRVDIDRVAVVAADNGDGDVDTATAAVFYGICTFFSRSNSLHLLEHVGDHSSGRVWLPTLPLPPPPTGFTLSSSSSIATGLFLSIHARIKVGRGRQSSRWGVASELESASTRGAVVVVAPPW</sequence>
<keyword evidence="2" id="KW-1185">Reference proteome</keyword>
<protein>
    <submittedName>
        <fullName evidence="1">Uncharacterized protein</fullName>
    </submittedName>
</protein>
<dbReference type="EMBL" id="SPHZ02000004">
    <property type="protein sequence ID" value="KAF0922411.1"/>
    <property type="molecule type" value="Genomic_DNA"/>
</dbReference>
<name>A0A6G1ECL1_9ORYZ</name>
<dbReference type="Proteomes" id="UP000479710">
    <property type="component" value="Unassembled WGS sequence"/>
</dbReference>
<evidence type="ECO:0000313" key="2">
    <source>
        <dbReference type="Proteomes" id="UP000479710"/>
    </source>
</evidence>